<dbReference type="GO" id="GO:0003723">
    <property type="term" value="F:RNA binding"/>
    <property type="evidence" value="ECO:0007669"/>
    <property type="project" value="UniProtKB-KW"/>
</dbReference>
<dbReference type="InterPro" id="IPR050188">
    <property type="entry name" value="RluA_PseudoU_synthase"/>
</dbReference>
<dbReference type="PROSITE" id="PS50889">
    <property type="entry name" value="S4"/>
    <property type="match status" value="1"/>
</dbReference>
<evidence type="ECO:0000313" key="3">
    <source>
        <dbReference type="Proteomes" id="UP000784294"/>
    </source>
</evidence>
<sequence>MQHFKEERKALHKSLLKAKRQDRKRTFISLKHEKDTLLSDYYFHKEFRWVYPYWFTFTAYAKRRWIGHSLVDILSSEFRSNNEELVMSRCQSGLISVNGKAVEPDYVIKDSDKITHRVHRHELPVLRMGIEILHEDENILVINKPPSIPVHACGKYNINSLVHILAKDYGIKMLRFCNRLDRCTCYVCIPLHLLVY</sequence>
<dbReference type="SUPFAM" id="SSF55120">
    <property type="entry name" value="Pseudouridine synthase"/>
    <property type="match status" value="1"/>
</dbReference>
<keyword evidence="3" id="KW-1185">Reference proteome</keyword>
<dbReference type="Proteomes" id="UP000784294">
    <property type="component" value="Unassembled WGS sequence"/>
</dbReference>
<accession>A0A448X8Q6</accession>
<evidence type="ECO:0000313" key="2">
    <source>
        <dbReference type="EMBL" id="VEL30925.1"/>
    </source>
</evidence>
<organism evidence="2 3">
    <name type="scientific">Protopolystoma xenopodis</name>
    <dbReference type="NCBI Taxonomy" id="117903"/>
    <lineage>
        <taxon>Eukaryota</taxon>
        <taxon>Metazoa</taxon>
        <taxon>Spiralia</taxon>
        <taxon>Lophotrochozoa</taxon>
        <taxon>Platyhelminthes</taxon>
        <taxon>Monogenea</taxon>
        <taxon>Polyopisthocotylea</taxon>
        <taxon>Polystomatidea</taxon>
        <taxon>Polystomatidae</taxon>
        <taxon>Protopolystoma</taxon>
    </lineage>
</organism>
<proteinExistence type="predicted"/>
<dbReference type="AlphaFoldDB" id="A0A448X8Q6"/>
<protein>
    <submittedName>
        <fullName evidence="2">Uncharacterized protein</fullName>
    </submittedName>
</protein>
<dbReference type="Gene3D" id="3.30.2350.10">
    <property type="entry name" value="Pseudouridine synthase"/>
    <property type="match status" value="1"/>
</dbReference>
<name>A0A448X8Q6_9PLAT</name>
<keyword evidence="1" id="KW-0694">RNA-binding</keyword>
<comment type="caution">
    <text evidence="2">The sequence shown here is derived from an EMBL/GenBank/DDBJ whole genome shotgun (WGS) entry which is preliminary data.</text>
</comment>
<evidence type="ECO:0000256" key="1">
    <source>
        <dbReference type="PROSITE-ProRule" id="PRU00182"/>
    </source>
</evidence>
<dbReference type="PANTHER" id="PTHR21600:SF40">
    <property type="entry name" value="PSEUDOURIDYLATE SYNTHASE RPUSD2"/>
    <property type="match status" value="1"/>
</dbReference>
<dbReference type="GO" id="GO:0009982">
    <property type="term" value="F:pseudouridine synthase activity"/>
    <property type="evidence" value="ECO:0007669"/>
    <property type="project" value="InterPro"/>
</dbReference>
<gene>
    <name evidence="2" type="ORF">PXEA_LOCUS24365</name>
</gene>
<dbReference type="OrthoDB" id="424794at2759"/>
<dbReference type="EMBL" id="CAAALY010116898">
    <property type="protein sequence ID" value="VEL30925.1"/>
    <property type="molecule type" value="Genomic_DNA"/>
</dbReference>
<dbReference type="GO" id="GO:0000455">
    <property type="term" value="P:enzyme-directed rRNA pseudouridine synthesis"/>
    <property type="evidence" value="ECO:0007669"/>
    <property type="project" value="TreeGrafter"/>
</dbReference>
<dbReference type="PANTHER" id="PTHR21600">
    <property type="entry name" value="MITOCHONDRIAL RNA PSEUDOURIDINE SYNTHASE"/>
    <property type="match status" value="1"/>
</dbReference>
<reference evidence="2" key="1">
    <citation type="submission" date="2018-11" db="EMBL/GenBank/DDBJ databases">
        <authorList>
            <consortium name="Pathogen Informatics"/>
        </authorList>
    </citation>
    <scope>NUCLEOTIDE SEQUENCE</scope>
</reference>
<dbReference type="InterPro" id="IPR020103">
    <property type="entry name" value="PsdUridine_synth_cat_dom_sf"/>
</dbReference>